<feature type="transmembrane region" description="Helical" evidence="6">
    <location>
        <begin position="83"/>
        <end position="106"/>
    </location>
</feature>
<keyword evidence="2 6" id="KW-0812">Transmembrane</keyword>
<dbReference type="GO" id="GO:0005886">
    <property type="term" value="C:plasma membrane"/>
    <property type="evidence" value="ECO:0007669"/>
    <property type="project" value="InterPro"/>
</dbReference>
<evidence type="ECO:0000256" key="6">
    <source>
        <dbReference type="SAM" id="Phobius"/>
    </source>
</evidence>
<feature type="compositionally biased region" description="Gly residues" evidence="5">
    <location>
        <begin position="303"/>
        <end position="320"/>
    </location>
</feature>
<evidence type="ECO:0008006" key="10">
    <source>
        <dbReference type="Google" id="ProtNLM"/>
    </source>
</evidence>
<evidence type="ECO:0000256" key="3">
    <source>
        <dbReference type="ARBA" id="ARBA00022989"/>
    </source>
</evidence>
<feature type="signal peptide" evidence="7">
    <location>
        <begin position="1"/>
        <end position="25"/>
    </location>
</feature>
<evidence type="ECO:0000313" key="8">
    <source>
        <dbReference type="EMBL" id="QUC20118.1"/>
    </source>
</evidence>
<evidence type="ECO:0000256" key="7">
    <source>
        <dbReference type="SAM" id="SignalP"/>
    </source>
</evidence>
<keyword evidence="7" id="KW-0732">Signal</keyword>
<sequence length="581" mass="62479">MVRPATPLSALLFAAFILLLLSVISIPLTKLVPLGEFKDVKYGVFGYCQGDKCTKILLGYPTGGVLSDDAQSFDMPSSVRHTLSAILVIHPVAAFLTLIMFCLAVAAHMHSSSHSARYLLVLFIFTLLTFLVCLVAFVIDVLLFIPHLAWGTYLVLASTIMLAISAVASCAMRRAIVSKKARQKRIAENAEMSGENFYKAEDQMNSLPAMASPVPPVSTFNERTAAGGDHLPAFATSEHLRKDDPISDERMPLTQRSPAENLNDVESVGDASFVAPTRSASRDRHGNLINGPRDTYGSRPYGRGRGGNQRGGRGAHGPYGRGGFDAYGVAGRGPGRGRGGYGLPPGRGGPRVRGGYRPPIHGAYGPGDMSGGRAPPPVAVYGNMPPGHFDHMSPADEYTSYGQPHASPTSLEHHWDGNNNSSVAESRDLPLAESPPPLPGHAVPAPPVEMDAGAFGLQNDMSSNTHQLRDSDVDVAGMVGLQQSRAMGDGGRATYMSDSSKYIFQSRQEQYRMTTRSETYPVPHLPRLCTDRLQSLLSRIWPLLDQGLMPTTMKIGTLDSTGQQLKLLMGTGTRTSARLNP</sequence>
<dbReference type="GeneID" id="66065137"/>
<evidence type="ECO:0000256" key="1">
    <source>
        <dbReference type="ARBA" id="ARBA00004141"/>
    </source>
</evidence>
<dbReference type="GO" id="GO:0032153">
    <property type="term" value="C:cell division site"/>
    <property type="evidence" value="ECO:0007669"/>
    <property type="project" value="TreeGrafter"/>
</dbReference>
<gene>
    <name evidence="8" type="ORF">UV8b_04359</name>
</gene>
<dbReference type="RefSeq" id="XP_042997791.1">
    <property type="nucleotide sequence ID" value="XM_043141857.1"/>
</dbReference>
<evidence type="ECO:0000256" key="2">
    <source>
        <dbReference type="ARBA" id="ARBA00022692"/>
    </source>
</evidence>
<evidence type="ECO:0000256" key="4">
    <source>
        <dbReference type="ARBA" id="ARBA00023136"/>
    </source>
</evidence>
<feature type="chain" id="PRO_5034087067" description="PH-response regulator protein palI/RIM9" evidence="7">
    <location>
        <begin position="26"/>
        <end position="581"/>
    </location>
</feature>
<feature type="compositionally biased region" description="Pro residues" evidence="5">
    <location>
        <begin position="433"/>
        <end position="447"/>
    </location>
</feature>
<name>A0A8E5MH35_USTVR</name>
<feature type="compositionally biased region" description="Polar residues" evidence="5">
    <location>
        <begin position="400"/>
        <end position="410"/>
    </location>
</feature>
<dbReference type="Proteomes" id="UP000027002">
    <property type="component" value="Chromosome 3"/>
</dbReference>
<dbReference type="AlphaFoldDB" id="A0A8E5MH35"/>
<evidence type="ECO:0000256" key="5">
    <source>
        <dbReference type="SAM" id="MobiDB-lite"/>
    </source>
</evidence>
<dbReference type="Pfam" id="PF06687">
    <property type="entry name" value="SUR7"/>
    <property type="match status" value="1"/>
</dbReference>
<keyword evidence="3 6" id="KW-1133">Transmembrane helix</keyword>
<feature type="transmembrane region" description="Helical" evidence="6">
    <location>
        <begin position="151"/>
        <end position="172"/>
    </location>
</feature>
<evidence type="ECO:0000313" key="9">
    <source>
        <dbReference type="Proteomes" id="UP000027002"/>
    </source>
</evidence>
<keyword evidence="4 6" id="KW-0472">Membrane</keyword>
<dbReference type="OrthoDB" id="2354757at2759"/>
<feature type="region of interest" description="Disordered" evidence="5">
    <location>
        <begin position="391"/>
        <end position="465"/>
    </location>
</feature>
<dbReference type="PANTHER" id="PTHR28013">
    <property type="entry name" value="PROTEIN DCV1-RELATED"/>
    <property type="match status" value="1"/>
</dbReference>
<feature type="transmembrane region" description="Helical" evidence="6">
    <location>
        <begin position="118"/>
        <end position="145"/>
    </location>
</feature>
<dbReference type="EMBL" id="CP072755">
    <property type="protein sequence ID" value="QUC20118.1"/>
    <property type="molecule type" value="Genomic_DNA"/>
</dbReference>
<proteinExistence type="predicted"/>
<keyword evidence="9" id="KW-1185">Reference proteome</keyword>
<dbReference type="GO" id="GO:0035838">
    <property type="term" value="C:growing cell tip"/>
    <property type="evidence" value="ECO:0007669"/>
    <property type="project" value="TreeGrafter"/>
</dbReference>
<dbReference type="InterPro" id="IPR051380">
    <property type="entry name" value="pH-response_reg_palI/RIM9"/>
</dbReference>
<protein>
    <recommendedName>
        <fullName evidence="10">PH-response regulator protein palI/RIM9</fullName>
    </recommendedName>
</protein>
<accession>A0A8E5MH35</accession>
<dbReference type="KEGG" id="uvi:66065137"/>
<dbReference type="InterPro" id="IPR009571">
    <property type="entry name" value="SUR7/Rim9-like_fungi"/>
</dbReference>
<comment type="subcellular location">
    <subcellularLocation>
        <location evidence="1">Membrane</location>
        <topology evidence="1">Multi-pass membrane protein</topology>
    </subcellularLocation>
</comment>
<dbReference type="PANTHER" id="PTHR28013:SF3">
    <property type="entry name" value="PROTEIN DCV1-RELATED"/>
    <property type="match status" value="1"/>
</dbReference>
<organism evidence="8 9">
    <name type="scientific">Ustilaginoidea virens</name>
    <name type="common">Rice false smut fungus</name>
    <name type="synonym">Villosiclava virens</name>
    <dbReference type="NCBI Taxonomy" id="1159556"/>
    <lineage>
        <taxon>Eukaryota</taxon>
        <taxon>Fungi</taxon>
        <taxon>Dikarya</taxon>
        <taxon>Ascomycota</taxon>
        <taxon>Pezizomycotina</taxon>
        <taxon>Sordariomycetes</taxon>
        <taxon>Hypocreomycetidae</taxon>
        <taxon>Hypocreales</taxon>
        <taxon>Clavicipitaceae</taxon>
        <taxon>Ustilaginoidea</taxon>
    </lineage>
</organism>
<feature type="region of interest" description="Disordered" evidence="5">
    <location>
        <begin position="277"/>
        <end position="320"/>
    </location>
</feature>
<reference evidence="8" key="1">
    <citation type="submission" date="2020-03" db="EMBL/GenBank/DDBJ databases">
        <title>A mixture of massive structural variations and highly conserved coding sequences in Ustilaginoidea virens genome.</title>
        <authorList>
            <person name="Zhang K."/>
            <person name="Zhao Z."/>
            <person name="Zhang Z."/>
            <person name="Li Y."/>
            <person name="Hsiang T."/>
            <person name="Sun W."/>
        </authorList>
    </citation>
    <scope>NUCLEOTIDE SEQUENCE</scope>
    <source>
        <strain evidence="8">UV-8b</strain>
    </source>
</reference>